<evidence type="ECO:0000256" key="1">
    <source>
        <dbReference type="SAM" id="MobiDB-lite"/>
    </source>
</evidence>
<proteinExistence type="predicted"/>
<reference evidence="2 3" key="1">
    <citation type="submission" date="2014-11" db="EMBL/GenBank/DDBJ databases">
        <title>Draft genome sequence of Pseudomonas fluorescens strains SF4c SF39a.</title>
        <authorList>
            <person name="Underwood G.E."/>
            <person name="Ly L.K."/>
            <person name="Bitzer A.S."/>
            <person name="Godino A."/>
            <person name="Bucci V."/>
            <person name="Fischer S."/>
            <person name="Silby M.W."/>
        </authorList>
    </citation>
    <scope>NUCLEOTIDE SEQUENCE [LARGE SCALE GENOMIC DNA]</scope>
    <source>
        <strain evidence="2 3">SF4c</strain>
    </source>
</reference>
<accession>A0AAE2DLC5</accession>
<dbReference type="RefSeq" id="WP_039768691.1">
    <property type="nucleotide sequence ID" value="NZ_JTGH01000010.1"/>
</dbReference>
<sequence>MTAKENAENGGPRKSTRTGPFADPPTIVGQIEGDGRILLEELNKPAIRMRLMELKDGLFGGGIAMVKGNRVGQPEKELGKIDIPEDFAGFFPVDIPVPNSLIPDDPDIPGPTEYYARFHIIDGLDIEDSSTPVAFFVDKNAPYYVKKPFSRSAPPFATFANLDVAGGERIDEEWADKNPRGLVVNVAIDYANRVDNDEVTFCVDNRSGTTTTMPAIYRGVVKPSSDPLLGEFTISLDELRKLPNGSLYHRYMWHDAPRNKSQDSVISGIPLLPIAFLPPPLLKQLRVPAAGPSHTEAISLGTFLPVGTKIFAEIDYPENGDPKDLITVKVKGDKEVVLGSEELGASPGPFKMELTYDILDEVTKGATDEKTVEISYSLKRGANTPIDEPPTSIFVYFVFPGIPPDTLPELDNDNLLPVVVNGREGAGNKNHLTTEDINHPVRFTATRWTGLPDLLRDALITFYWDDEPVGSILMKNTDTAVFIDVDYSEISPVEPGNIKAHYTIEYPGNPNIMRQLPRTDVLVETFEIDLDPHKGPFIELGGERYITCKTMVPRTVDEGNTIVPPLKVSAPGGHRDLPPNRPVTMRMEGWKEKVPVTPITGATFKETKNMPAGGGDLVFDMDYELFKTIQLETPATNPVTFYYAQIWYEIKLGETTFESPKEMHPVRVRNSSLEYCEDLGAGSDG</sequence>
<protein>
    <submittedName>
        <fullName evidence="2">Uncharacterized protein</fullName>
    </submittedName>
</protein>
<evidence type="ECO:0000313" key="3">
    <source>
        <dbReference type="Proteomes" id="UP000031587"/>
    </source>
</evidence>
<dbReference type="Proteomes" id="UP000031587">
    <property type="component" value="Unassembled WGS sequence"/>
</dbReference>
<dbReference type="EMBL" id="JTGH01000010">
    <property type="protein sequence ID" value="KIF60503.1"/>
    <property type="molecule type" value="Genomic_DNA"/>
</dbReference>
<feature type="region of interest" description="Disordered" evidence="1">
    <location>
        <begin position="1"/>
        <end position="26"/>
    </location>
</feature>
<evidence type="ECO:0000313" key="2">
    <source>
        <dbReference type="EMBL" id="KIF60503.1"/>
    </source>
</evidence>
<gene>
    <name evidence="2" type="ORF">QS95_13560</name>
</gene>
<name>A0AAE2DLC5_PSEFL</name>
<organism evidence="2 3">
    <name type="scientific">Pseudomonas fluorescens</name>
    <dbReference type="NCBI Taxonomy" id="294"/>
    <lineage>
        <taxon>Bacteria</taxon>
        <taxon>Pseudomonadati</taxon>
        <taxon>Pseudomonadota</taxon>
        <taxon>Gammaproteobacteria</taxon>
        <taxon>Pseudomonadales</taxon>
        <taxon>Pseudomonadaceae</taxon>
        <taxon>Pseudomonas</taxon>
    </lineage>
</organism>
<dbReference type="AlphaFoldDB" id="A0AAE2DLC5"/>
<comment type="caution">
    <text evidence="2">The sequence shown here is derived from an EMBL/GenBank/DDBJ whole genome shotgun (WGS) entry which is preliminary data.</text>
</comment>